<dbReference type="InterPro" id="IPR000467">
    <property type="entry name" value="G_patch_dom"/>
</dbReference>
<feature type="compositionally biased region" description="Basic and acidic residues" evidence="1">
    <location>
        <begin position="739"/>
        <end position="749"/>
    </location>
</feature>
<feature type="compositionally biased region" description="Polar residues" evidence="1">
    <location>
        <begin position="547"/>
        <end position="557"/>
    </location>
</feature>
<feature type="region of interest" description="Disordered" evidence="1">
    <location>
        <begin position="601"/>
        <end position="624"/>
    </location>
</feature>
<feature type="compositionally biased region" description="Basic and acidic residues" evidence="1">
    <location>
        <begin position="356"/>
        <end position="369"/>
    </location>
</feature>
<protein>
    <submittedName>
        <fullName evidence="3">DUF1604-domain-containing protein</fullName>
    </submittedName>
</protein>
<name>A0A0J0XKB4_9TREE</name>
<reference evidence="3 4" key="1">
    <citation type="submission" date="2015-03" db="EMBL/GenBank/DDBJ databases">
        <title>Genomics and transcriptomics of the oil-accumulating basidiomycete yeast T. oleaginosus allow insights into substrate utilization and the diverse evolutionary trajectories of mating systems in fungi.</title>
        <authorList>
            <consortium name="DOE Joint Genome Institute"/>
            <person name="Kourist R."/>
            <person name="Kracht O."/>
            <person name="Bracharz F."/>
            <person name="Lipzen A."/>
            <person name="Nolan M."/>
            <person name="Ohm R."/>
            <person name="Grigoriev I."/>
            <person name="Sun S."/>
            <person name="Heitman J."/>
            <person name="Bruck T."/>
            <person name="Nowrousian M."/>
        </authorList>
    </citation>
    <scope>NUCLEOTIDE SEQUENCE [LARGE SCALE GENOMIC DNA]</scope>
    <source>
        <strain evidence="3 4">IBC0246</strain>
    </source>
</reference>
<feature type="region of interest" description="Disordered" evidence="1">
    <location>
        <begin position="716"/>
        <end position="796"/>
    </location>
</feature>
<feature type="region of interest" description="Disordered" evidence="1">
    <location>
        <begin position="85"/>
        <end position="118"/>
    </location>
</feature>
<keyword evidence="4" id="KW-1185">Reference proteome</keyword>
<feature type="compositionally biased region" description="Basic residues" evidence="1">
    <location>
        <begin position="750"/>
        <end position="761"/>
    </location>
</feature>
<dbReference type="GO" id="GO:0003723">
    <property type="term" value="F:RNA binding"/>
    <property type="evidence" value="ECO:0007669"/>
    <property type="project" value="TreeGrafter"/>
</dbReference>
<dbReference type="RefSeq" id="XP_018278054.1">
    <property type="nucleotide sequence ID" value="XM_018420880.1"/>
</dbReference>
<feature type="compositionally biased region" description="Low complexity" evidence="1">
    <location>
        <begin position="522"/>
        <end position="534"/>
    </location>
</feature>
<evidence type="ECO:0000256" key="1">
    <source>
        <dbReference type="SAM" id="MobiDB-lite"/>
    </source>
</evidence>
<dbReference type="GO" id="GO:0006397">
    <property type="term" value="P:mRNA processing"/>
    <property type="evidence" value="ECO:0007669"/>
    <property type="project" value="InterPro"/>
</dbReference>
<organism evidence="3 4">
    <name type="scientific">Cutaneotrichosporon oleaginosum</name>
    <dbReference type="NCBI Taxonomy" id="879819"/>
    <lineage>
        <taxon>Eukaryota</taxon>
        <taxon>Fungi</taxon>
        <taxon>Dikarya</taxon>
        <taxon>Basidiomycota</taxon>
        <taxon>Agaricomycotina</taxon>
        <taxon>Tremellomycetes</taxon>
        <taxon>Trichosporonales</taxon>
        <taxon>Trichosporonaceae</taxon>
        <taxon>Cutaneotrichosporon</taxon>
    </lineage>
</organism>
<dbReference type="STRING" id="879819.A0A0J0XKB4"/>
<dbReference type="OrthoDB" id="20507at2759"/>
<feature type="region of interest" description="Disordered" evidence="1">
    <location>
        <begin position="522"/>
        <end position="557"/>
    </location>
</feature>
<feature type="compositionally biased region" description="Basic residues" evidence="1">
    <location>
        <begin position="831"/>
        <end position="842"/>
    </location>
</feature>
<dbReference type="PROSITE" id="PS50174">
    <property type="entry name" value="G_PATCH"/>
    <property type="match status" value="1"/>
</dbReference>
<dbReference type="GeneID" id="28981483"/>
<sequence length="849" mass="93635">MTSRLKHKLELENVNLKSAYLNQSFVQIGTPLPALSDHKKDKQEFLPVWQQEARDEKGRRRFHGAFTGGWSAGYFNTVGSKEGWTPSTFKSSRSSRATYQQSAEDFMDEEDRQQMNEDRQLQNTETFQPDAFAGERSLGDKSLSSALESLVIPAKSSVGHLILQKLGWRPGQGIGPRVTLRKLKVQEGKLGRVRAGLEADMDDEAEASKHLYAPRDTRLLVYDSKDDRSGLGYEKGRGMGAIPRKQSTWVAGEDDHDPYGADATDRTHYVFDDEDVDGDMIVLGQPGASNTVADGARNAASAERWHDGRPVLAGFALDPKGVPTETWWAFPDIPSDWQPSPSRVWDAVAQTARQLEHSAAPKEALRGEPGRPLSHGQRGVALGEEQRVSSAKSVWEYISEKDRERLQAFAAAAKTKAAAPPLSLSRVEEQELPPERATEVVIPPLSPRTASAALQGFMPYSDDSEKQERYKSYLRSQTYNTKTPFPTLLPSASVNDINQELETFSQSARVFRPMSYALSSRFTSGSSSLASSDSKVPRPGLHLYDPSNASDEFSKPQSTEIEIQQSLTPRQQAAQDGNYGPLTRVVKDFYPVKLVCRRFHVPDPHPEGPPPGEKSGTATPTTLQSAEPLSFESQFTHQAGTEVETRSEAPSAEEGERVPTTLGEVGMADDVNQGRDILTYTKPSIDIFKAIFASDDEEDDDDEPAATTAVVVLEEKPEDPFPVEEGPLDYNTFKPMFRRNADERKEEVGKRKKDKKKKRKGVLSFDVGDEGEETASFKPKKKVKPSRAEDDAGGEWVEKVAPGQQTAPILGSSSVAVQEAALTKSEQPDHRPRKSSPARGGRKGAADFM</sequence>
<evidence type="ECO:0000259" key="2">
    <source>
        <dbReference type="PROSITE" id="PS50174"/>
    </source>
</evidence>
<dbReference type="Proteomes" id="UP000053611">
    <property type="component" value="Unassembled WGS sequence"/>
</dbReference>
<dbReference type="GO" id="GO:0005634">
    <property type="term" value="C:nucleus"/>
    <property type="evidence" value="ECO:0007669"/>
    <property type="project" value="TreeGrafter"/>
</dbReference>
<feature type="region of interest" description="Disordered" evidence="1">
    <location>
        <begin position="636"/>
        <end position="662"/>
    </location>
</feature>
<dbReference type="PANTHER" id="PTHR13384:SF19">
    <property type="entry name" value="G PATCH DOMAIN-CONTAINING PROTEIN 1"/>
    <property type="match status" value="1"/>
</dbReference>
<dbReference type="Pfam" id="PF07713">
    <property type="entry name" value="DUF1604"/>
    <property type="match status" value="1"/>
</dbReference>
<evidence type="ECO:0000313" key="3">
    <source>
        <dbReference type="EMBL" id="KLT41563.1"/>
    </source>
</evidence>
<feature type="region of interest" description="Disordered" evidence="1">
    <location>
        <begin position="816"/>
        <end position="849"/>
    </location>
</feature>
<dbReference type="EMBL" id="KQ087216">
    <property type="protein sequence ID" value="KLT41563.1"/>
    <property type="molecule type" value="Genomic_DNA"/>
</dbReference>
<feature type="domain" description="G-patch" evidence="2">
    <location>
        <begin position="155"/>
        <end position="236"/>
    </location>
</feature>
<dbReference type="InterPro" id="IPR011666">
    <property type="entry name" value="DUF1604"/>
</dbReference>
<dbReference type="Pfam" id="PF26093">
    <property type="entry name" value="HTH_TGH"/>
    <property type="match status" value="1"/>
</dbReference>
<dbReference type="PANTHER" id="PTHR13384">
    <property type="entry name" value="G PATCH DOMAIN-CONTAINING PROTEIN 1"/>
    <property type="match status" value="1"/>
</dbReference>
<dbReference type="AlphaFoldDB" id="A0A0J0XKB4"/>
<proteinExistence type="predicted"/>
<evidence type="ECO:0000313" key="4">
    <source>
        <dbReference type="Proteomes" id="UP000053611"/>
    </source>
</evidence>
<accession>A0A0J0XKB4</accession>
<gene>
    <name evidence="3" type="ORF">CC85DRAFT_261820</name>
</gene>
<feature type="region of interest" description="Disordered" evidence="1">
    <location>
        <begin position="356"/>
        <end position="385"/>
    </location>
</feature>
<feature type="compositionally biased region" description="Polar residues" evidence="1">
    <location>
        <begin position="85"/>
        <end position="103"/>
    </location>
</feature>